<sequence length="283" mass="30127">MLVWIGSLQPLLLGAVLLWSAQAKVFSRYAAAHARRTALAPLLGEDRAVLAYRTLAGVEAVLGAALVLPGLVRLEAVAATALSTGFLGYLAYAKIKDPKASCGCLSAQPIPINGRSFGRAGLMLAGSLLALASGAAWTGGLADHPVAGVALLLVEAAAIVVFSPEFDERWLMPLRRLYVRLSHPLASPGAFDVPLESTVDQLHKSSAWRDLARSVTSDVREHWDEADWRVLVYSVRYAGQPASAVFAVPRLRYDPQSVRAAVVDDNGSTLAALEPHAQPEYAV</sequence>
<evidence type="ECO:0000313" key="6">
    <source>
        <dbReference type="EMBL" id="MFC4135461.1"/>
    </source>
</evidence>
<keyword evidence="3" id="KW-1133">Transmembrane helix</keyword>
<accession>A0ABV8LWP9</accession>
<dbReference type="RefSeq" id="WP_253756273.1">
    <property type="nucleotide sequence ID" value="NZ_JAMZDZ010000001.1"/>
</dbReference>
<name>A0ABV8LWP9_9ACTN</name>
<keyword evidence="2" id="KW-0812">Transmembrane</keyword>
<dbReference type="Pfam" id="PF07291">
    <property type="entry name" value="MauE"/>
    <property type="match status" value="1"/>
</dbReference>
<feature type="domain" description="Methylamine utilisation protein MauE" evidence="5">
    <location>
        <begin position="4"/>
        <end position="131"/>
    </location>
</feature>
<keyword evidence="4" id="KW-0472">Membrane</keyword>
<evidence type="ECO:0000256" key="4">
    <source>
        <dbReference type="ARBA" id="ARBA00023136"/>
    </source>
</evidence>
<organism evidence="6 7">
    <name type="scientific">Hamadaea flava</name>
    <dbReference type="NCBI Taxonomy" id="1742688"/>
    <lineage>
        <taxon>Bacteria</taxon>
        <taxon>Bacillati</taxon>
        <taxon>Actinomycetota</taxon>
        <taxon>Actinomycetes</taxon>
        <taxon>Micromonosporales</taxon>
        <taxon>Micromonosporaceae</taxon>
        <taxon>Hamadaea</taxon>
    </lineage>
</organism>
<proteinExistence type="predicted"/>
<evidence type="ECO:0000259" key="5">
    <source>
        <dbReference type="Pfam" id="PF07291"/>
    </source>
</evidence>
<keyword evidence="7" id="KW-1185">Reference proteome</keyword>
<reference evidence="7" key="1">
    <citation type="journal article" date="2019" name="Int. J. Syst. Evol. Microbiol.">
        <title>The Global Catalogue of Microorganisms (GCM) 10K type strain sequencing project: providing services to taxonomists for standard genome sequencing and annotation.</title>
        <authorList>
            <consortium name="The Broad Institute Genomics Platform"/>
            <consortium name="The Broad Institute Genome Sequencing Center for Infectious Disease"/>
            <person name="Wu L."/>
            <person name="Ma J."/>
        </authorList>
    </citation>
    <scope>NUCLEOTIDE SEQUENCE [LARGE SCALE GENOMIC DNA]</scope>
    <source>
        <strain evidence="7">CGMCC 4.7289</strain>
    </source>
</reference>
<dbReference type="InterPro" id="IPR009908">
    <property type="entry name" value="Methylamine_util_MauE"/>
</dbReference>
<evidence type="ECO:0000256" key="2">
    <source>
        <dbReference type="ARBA" id="ARBA00022692"/>
    </source>
</evidence>
<evidence type="ECO:0000313" key="7">
    <source>
        <dbReference type="Proteomes" id="UP001595816"/>
    </source>
</evidence>
<protein>
    <submittedName>
        <fullName evidence="6">MauE/DoxX family redox-associated membrane protein</fullName>
    </submittedName>
</protein>
<comment type="subcellular location">
    <subcellularLocation>
        <location evidence="1">Membrane</location>
        <topology evidence="1">Multi-pass membrane protein</topology>
    </subcellularLocation>
</comment>
<dbReference type="EMBL" id="JBHSAY010000021">
    <property type="protein sequence ID" value="MFC4135461.1"/>
    <property type="molecule type" value="Genomic_DNA"/>
</dbReference>
<evidence type="ECO:0000256" key="3">
    <source>
        <dbReference type="ARBA" id="ARBA00022989"/>
    </source>
</evidence>
<comment type="caution">
    <text evidence="6">The sequence shown here is derived from an EMBL/GenBank/DDBJ whole genome shotgun (WGS) entry which is preliminary data.</text>
</comment>
<evidence type="ECO:0000256" key="1">
    <source>
        <dbReference type="ARBA" id="ARBA00004141"/>
    </source>
</evidence>
<dbReference type="Proteomes" id="UP001595816">
    <property type="component" value="Unassembled WGS sequence"/>
</dbReference>
<gene>
    <name evidence="6" type="ORF">ACFOZ4_33020</name>
</gene>